<feature type="region of interest" description="Disordered" evidence="1">
    <location>
        <begin position="65"/>
        <end position="115"/>
    </location>
</feature>
<reference evidence="3" key="1">
    <citation type="journal article" date="2010" name="Science">
        <title>Signatures of adaptation to obligate biotrophy in the Hyaloperonospora arabidopsidis genome.</title>
        <authorList>
            <person name="Baxter L."/>
            <person name="Tripathy S."/>
            <person name="Ishaque N."/>
            <person name="Boot N."/>
            <person name="Cabral A."/>
            <person name="Kemen E."/>
            <person name="Thines M."/>
            <person name="Ah-Fong A."/>
            <person name="Anderson R."/>
            <person name="Badejoko W."/>
            <person name="Bittner-Eddy P."/>
            <person name="Boore J.L."/>
            <person name="Chibucos M.C."/>
            <person name="Coates M."/>
            <person name="Dehal P."/>
            <person name="Delehaunty K."/>
            <person name="Dong S."/>
            <person name="Downton P."/>
            <person name="Dumas B."/>
            <person name="Fabro G."/>
            <person name="Fronick C."/>
            <person name="Fuerstenberg S.I."/>
            <person name="Fulton L."/>
            <person name="Gaulin E."/>
            <person name="Govers F."/>
            <person name="Hughes L."/>
            <person name="Humphray S."/>
            <person name="Jiang R.H."/>
            <person name="Judelson H."/>
            <person name="Kamoun S."/>
            <person name="Kyung K."/>
            <person name="Meijer H."/>
            <person name="Minx P."/>
            <person name="Morris P."/>
            <person name="Nelson J."/>
            <person name="Phuntumart V."/>
            <person name="Qutob D."/>
            <person name="Rehmany A."/>
            <person name="Rougon-Cardoso A."/>
            <person name="Ryden P."/>
            <person name="Torto-Alalibo T."/>
            <person name="Studholme D."/>
            <person name="Wang Y."/>
            <person name="Win J."/>
            <person name="Wood J."/>
            <person name="Clifton S.W."/>
            <person name="Rogers J."/>
            <person name="Van den Ackerveken G."/>
            <person name="Jones J.D."/>
            <person name="McDowell J.M."/>
            <person name="Beynon J."/>
            <person name="Tyler B.M."/>
        </authorList>
    </citation>
    <scope>NUCLEOTIDE SEQUENCE [LARGE SCALE GENOMIC DNA]</scope>
    <source>
        <strain evidence="3">Emoy2</strain>
    </source>
</reference>
<accession>M4B1I8</accession>
<proteinExistence type="predicted"/>
<dbReference type="Proteomes" id="UP000011713">
    <property type="component" value="Unassembled WGS sequence"/>
</dbReference>
<dbReference type="AlphaFoldDB" id="M4B1I8"/>
<dbReference type="VEuPathDB" id="FungiDB:HpaG800135"/>
<dbReference type="HOGENOM" id="CLU_174373_0_0_1"/>
<reference evidence="2" key="2">
    <citation type="submission" date="2015-06" db="UniProtKB">
        <authorList>
            <consortium name="EnsemblProtists"/>
        </authorList>
    </citation>
    <scope>IDENTIFICATION</scope>
    <source>
        <strain evidence="2">Emoy2</strain>
    </source>
</reference>
<dbReference type="InParanoid" id="M4B1I8"/>
<evidence type="ECO:0000313" key="2">
    <source>
        <dbReference type="EnsemblProtists" id="HpaP800135"/>
    </source>
</evidence>
<evidence type="ECO:0000256" key="1">
    <source>
        <dbReference type="SAM" id="MobiDB-lite"/>
    </source>
</evidence>
<dbReference type="EnsemblProtists" id="HpaT800135">
    <property type="protein sequence ID" value="HpaP800135"/>
    <property type="gene ID" value="HpaG800135"/>
</dbReference>
<name>M4B1I8_HYAAE</name>
<sequence>MPITCSPDGHLMNAIERPLTCGCTTSEYDGLAFGSVVRTTAHGHHVADRHTMKRYSGDCIEMQVAPKAQHPNKSSGLGHGCPPNVQHPSENEPIANDSQYDDLSAIGESHVEDLR</sequence>
<evidence type="ECO:0000313" key="3">
    <source>
        <dbReference type="Proteomes" id="UP000011713"/>
    </source>
</evidence>
<keyword evidence="3" id="KW-1185">Reference proteome</keyword>
<organism evidence="2 3">
    <name type="scientific">Hyaloperonospora arabidopsidis (strain Emoy2)</name>
    <name type="common">Downy mildew agent</name>
    <name type="synonym">Peronospora arabidopsidis</name>
    <dbReference type="NCBI Taxonomy" id="559515"/>
    <lineage>
        <taxon>Eukaryota</taxon>
        <taxon>Sar</taxon>
        <taxon>Stramenopiles</taxon>
        <taxon>Oomycota</taxon>
        <taxon>Peronosporomycetes</taxon>
        <taxon>Peronosporales</taxon>
        <taxon>Peronosporaceae</taxon>
        <taxon>Hyaloperonospora</taxon>
    </lineage>
</organism>
<protein>
    <submittedName>
        <fullName evidence="2">Uncharacterized protein</fullName>
    </submittedName>
</protein>
<dbReference type="EMBL" id="JH597776">
    <property type="status" value="NOT_ANNOTATED_CDS"/>
    <property type="molecule type" value="Genomic_DNA"/>
</dbReference>